<dbReference type="PROSITE" id="PS51823">
    <property type="entry name" value="CLU"/>
    <property type="match status" value="1"/>
</dbReference>
<name>A0ABV0R964_9TELE</name>
<dbReference type="InterPro" id="IPR025697">
    <property type="entry name" value="CLU_dom"/>
</dbReference>
<sequence>MSIMDGNVMPLNPGERSHLQIFVWNNLFFSQGFDMSEHYKPIGGYAAAHAAAMCDLRGVQ</sequence>
<protein>
    <recommendedName>
        <fullName evidence="1">Clu domain-containing protein</fullName>
    </recommendedName>
</protein>
<reference evidence="2 3" key="1">
    <citation type="submission" date="2021-06" db="EMBL/GenBank/DDBJ databases">
        <authorList>
            <person name="Palmer J.M."/>
        </authorList>
    </citation>
    <scope>NUCLEOTIDE SEQUENCE [LARGE SCALE GENOMIC DNA]</scope>
    <source>
        <strain evidence="2 3">XC_2019</strain>
        <tissue evidence="2">Muscle</tissue>
    </source>
</reference>
<accession>A0ABV0R964</accession>
<keyword evidence="3" id="KW-1185">Reference proteome</keyword>
<dbReference type="Pfam" id="PF13236">
    <property type="entry name" value="CLU"/>
    <property type="match status" value="1"/>
</dbReference>
<dbReference type="PANTHER" id="PTHR12601:SF10">
    <property type="entry name" value="CLUSTERED MITOCHONDRIA PROTEIN HOMOLOG"/>
    <property type="match status" value="1"/>
</dbReference>
<feature type="non-terminal residue" evidence="2">
    <location>
        <position position="60"/>
    </location>
</feature>
<evidence type="ECO:0000259" key="1">
    <source>
        <dbReference type="PROSITE" id="PS51823"/>
    </source>
</evidence>
<proteinExistence type="predicted"/>
<organism evidence="2 3">
    <name type="scientific">Xenoophorus captivus</name>
    <dbReference type="NCBI Taxonomy" id="1517983"/>
    <lineage>
        <taxon>Eukaryota</taxon>
        <taxon>Metazoa</taxon>
        <taxon>Chordata</taxon>
        <taxon>Craniata</taxon>
        <taxon>Vertebrata</taxon>
        <taxon>Euteleostomi</taxon>
        <taxon>Actinopterygii</taxon>
        <taxon>Neopterygii</taxon>
        <taxon>Teleostei</taxon>
        <taxon>Neoteleostei</taxon>
        <taxon>Acanthomorphata</taxon>
        <taxon>Ovalentaria</taxon>
        <taxon>Atherinomorphae</taxon>
        <taxon>Cyprinodontiformes</taxon>
        <taxon>Goodeidae</taxon>
        <taxon>Xenoophorus</taxon>
    </lineage>
</organism>
<comment type="caution">
    <text evidence="2">The sequence shown here is derived from an EMBL/GenBank/DDBJ whole genome shotgun (WGS) entry which is preliminary data.</text>
</comment>
<dbReference type="Proteomes" id="UP001434883">
    <property type="component" value="Unassembled WGS sequence"/>
</dbReference>
<feature type="domain" description="Clu" evidence="1">
    <location>
        <begin position="1"/>
        <end position="60"/>
    </location>
</feature>
<dbReference type="InterPro" id="IPR027523">
    <property type="entry name" value="CLU_prot"/>
</dbReference>
<dbReference type="EMBL" id="JAHRIN010037028">
    <property type="protein sequence ID" value="MEQ2204655.1"/>
    <property type="molecule type" value="Genomic_DNA"/>
</dbReference>
<evidence type="ECO:0000313" key="3">
    <source>
        <dbReference type="Proteomes" id="UP001434883"/>
    </source>
</evidence>
<evidence type="ECO:0000313" key="2">
    <source>
        <dbReference type="EMBL" id="MEQ2204655.1"/>
    </source>
</evidence>
<dbReference type="PANTHER" id="PTHR12601">
    <property type="entry name" value="EUKARYOTIC TRANSLATION INITIATION FACTOR 3 SUBUNIT EIF-3"/>
    <property type="match status" value="1"/>
</dbReference>
<gene>
    <name evidence="2" type="ORF">XENOCAPTIV_016478</name>
</gene>